<organism evidence="5 6">
    <name type="scientific">Claviceps pusilla</name>
    <dbReference type="NCBI Taxonomy" id="123648"/>
    <lineage>
        <taxon>Eukaryota</taxon>
        <taxon>Fungi</taxon>
        <taxon>Dikarya</taxon>
        <taxon>Ascomycota</taxon>
        <taxon>Pezizomycotina</taxon>
        <taxon>Sordariomycetes</taxon>
        <taxon>Hypocreomycetidae</taxon>
        <taxon>Hypocreales</taxon>
        <taxon>Clavicipitaceae</taxon>
        <taxon>Claviceps</taxon>
    </lineage>
</organism>
<keyword evidence="2" id="KW-0812">Transmembrane</keyword>
<keyword evidence="2" id="KW-1133">Transmembrane helix</keyword>
<dbReference type="InterPro" id="IPR029636">
    <property type="entry name" value="Csf1"/>
</dbReference>
<evidence type="ECO:0008006" key="7">
    <source>
        <dbReference type="Google" id="ProtNLM"/>
    </source>
</evidence>
<dbReference type="Pfam" id="PF25038">
    <property type="entry name" value="Csf1_C"/>
    <property type="match status" value="2"/>
</dbReference>
<keyword evidence="2" id="KW-0472">Membrane</keyword>
<feature type="compositionally biased region" description="Basic and acidic residues" evidence="1">
    <location>
        <begin position="2570"/>
        <end position="2613"/>
    </location>
</feature>
<feature type="domain" description="Csf1 N-terminal" evidence="3">
    <location>
        <begin position="53"/>
        <end position="872"/>
    </location>
</feature>
<dbReference type="OrthoDB" id="10051416at2759"/>
<evidence type="ECO:0000313" key="5">
    <source>
        <dbReference type="EMBL" id="KAG6015189.1"/>
    </source>
</evidence>
<sequence>MTREQVYGVHKLPKIFAQGQVGGRVLHLQSAESLAGMASEFLIFLIVSGLLAIFFLLYFNRLFASIVSYAIRSYTWRTYRVYIDVKAIQISLLAGRIFFTGLRYHGPNETFSIQHGDITWRYWLRRVREADVFIPNTQEEVSASEKEKNSALPCRIHVKVVGIEWFVYNRGAAYDSVLAGLAENETRASTSSDVLGASDNSRLRSRKSQQREIPDGGDAWSQKAEDTESEEQALPPQASTSNRSSIISTSITTADDVATNSLPSILRLLPIHIECQKTGLVVGNDNTKAILIVKANSASAIVDASQTKTCDPYRQLFRIQFDHPVVEMRENDEFREDQTSRATRQHKDAMRHSPLPHRSFFRLYRRKLLHSLRNMVPHWRRSVQSFSTDSRGVPDTGVSQIPGSGHWQGLSRYLDDKYQDDKARWSSIEYAAVTTILDSPSAAFTIYWDAVTKVTDAARRQSSSSFHTSINGSEPPAWGMTLSVKGGTMSYGPWADRMRADLQRVFYPTLSKDAVASEPLPSGSWRAPSQFQLHIDLEDAMTLRVPIREESKNWRWRGKEPPIGQQTTGARKRRHRNKKSNKRDAQPIRPSGWLEIKVPSNSTISYSMDMFARPTGYCNQLNIDLPSTELRSSVNHDLLWTSGPQSIKCDLSTPLGWNTMRTWYFNVVCSDMKLYLLRDHIYLLTDLVDDWASGPPSEYLVFTPFIYRLNLDLHNLRLFLNVNDENIVDKATALDDNCFLIISSPLLKAETSIPLDKFRPSKNAIPFDINAETFDLCLHASQSDTQAAFLSSNELGHGNELSVTGSYQYNATTAPANTDTLILNIHIDSPYLYLYGFIVRYCLILKDNYFGEHVHFRTLDEYQEQIQRHPLTEPILRPPLKKSNDLDIMLSITIDGPRVFVPTNLYSADRYLQCELADLSIDVRFTNYYMDMELLLSPLSLSLGSSILPPKSTNSSYSNTQLFLDGVRVFGHRAFGLPPSEPTYLCNWDVSIGMIEGECTTDFVSALAKGATAFGFTFDDVENALVPYSSLLFHDVTFVRLDVASVHLWLHVNDAAFLLSTGAIQVRSNDWAGAHYSKRANVNIPRIELSCINAESAARHTSRRHHPVETMAYLKTEVNLATIGRKFHFREELETQQALLRREDQRTERTPFLLRDGVEYDFLPEPVDPPAQSVPLLAYPVSNADADDQEPSRTSETAHFTNHLQRRSSFWSLSSSSNASFHLSPSHSRSRRRSRQTLAMSGGSISIEKEKHVLGRKKGALPSELKITSNSQSDRAQRHDEPNEHSSVAFSSQYFSPHFPLKSVRPDGREATFDDAIVDDEDKFMASSSSLEDINPDCLSDNHAQTSTIIEFPTGITAFFNPEAVRQVNALLAALQPSETEDILDALQVHSIDQIFSDKKEKNITGFVQELSIKLPKANIRFLNSITAQSWNSVPAALDQYDLRIVQTMLNTRTVKDRAGDHSTSRTSVHFRLRSAELSASERLSSKEPPQAAVMVNINNVRLSLGEKDITYLDAEIGSIVGSTASGKVEYLASVIHRTSSIASELADLLSETSSHQEKRIQYLICKLLEESEATNDPPFLTRPSAVLRSAHEHMRTVDSWKLMMRLRQIWSTLNHNKREHILEECQNESLRLSHDVVESVVTAFQKWRSWDLDDPSNSVLLKYVFGNMLARNRPDPQEYPILASCRLSELQFVLDPGPKQNNIALLDLTMGLDKRLAGLGQGLPELKDFHGPLTIVNLCCGEVMIRLNWELCELVEDILRLYNKARPPPPPPPKIENVHESTKEAISSPGACHVVFEVVKVSLEAETINLTAKTIIDEVKASIVLCNTGTELNMANAILNCKLITSEMQSHGQMISILQLQEPSVFGAYEIQEPSHTTAHIIKASASSQDLSFKIKQDPVSLFEVLDLLIMDEAARLYKLKNRFPSKVEEDKESDQVKKRMCTFVVNVATFLDGYTIRVPLVQSLTYTISGSVARASCAADFGKEIIFDFDIKENSHEMQINVDHEPRSISLLQIPPANGRITSDAQSTGNVVNILASVEVIRFDASAIYSLLSALNRPQISGAIDEVQQQIKIIQTHMTEIFGTNTAQGPSTKPTSHGEPTHMAYDCHLALAGIRILAKTSLKSANEPMAQILFALDKVTLQASNQPDTDVTPLRYPDLHINLRQISLDICRGRPDALRSCGSLSTGINISASSRLSDNGKEDWSLHFCNDNLVMKLSPETVSTVIDVIGYMGSRIRDLDTSLELEYLRKLRQTKPKIKINDDEDEGNWSEDADLLESVLSSITYKFELRNMSFSWEVADESAGEDSAKEDLILSIDLIEFGTRTRKSARLTIENFLLQTVPPGRDRSVRSLHSALLPEVIFNVAYASTPVARRMAFQAVGDSLDLRLTSGFIVPAANLVKSISLSMKNVQTASAQWTTKDATTNETTGHAQKKPENTAFTPTQQRHMFGRKRLESLLVDADFAGAVVYVSTRKNSTSAAAESKYSQPSLAGKYGQFSVDDSGSGAVLRTPGLAWKAEYCDNGIENPSLDGEIKINASSNILYPSVVPLVLDIISSVKNVVRDDDELDRQPKRSKHSEGQPDQPGRSERPERPERPDEPDEPRFKLTRSADEDNFLTSDPSTVLGRLRLNLGLRILKQEFSLSCQPIARVSATTYFDNVYFTLNTVTSQEQGNFFAISGVITKPQASVQHVYSRDSTASFELDSVSISFMNSKHFSGTSGVSAILNVSPMKVSVNAKQVQDFLLFREIWYPEELRQKPPVQAPKMPTDIPQAHLVQRYQEVAATAAFPWTATIFIAALDVSIDLGQAIGKSIFHINDFWISSKKTSDWEQNLCLGFKKVGIDCTGRLSGFVALQDFRLQTSIHWPRREEALNESPLVQASLAFNALRVKAAFDYQAFLVADVTSLEFLMYNVREHKQGSGDRLVAILDGEAVQVFLTTTSVAQSVALYQAVQKLIQERRENFESSLREIEKFMKRGSFTLRGALPQHFPVVPKMSADHAAAATNGDDDALSQSPISLDTDVVVSLKALNLGVFPSTFSDHQVFKVEALNAFARFSASMEQQRVHSILRMVLGQLRIGLAGVRDAEAPKTMNEMTVEEVVQRSTGSRGGTILKVPRVEAVMETWQKPASNHIEYKFKSAFEGKVEVGWNYSRISYIRGMWASHSKSLEQVWGRQLPMTAVKITGVPDAEGEQQKITAEVNVPLSKYDYVALEPPVIETPQLRDMGEATPPLEWIGLHRERLPNLTHQIVIVSLLELAGEVEDAYSRILG</sequence>
<feature type="transmembrane region" description="Helical" evidence="2">
    <location>
        <begin position="41"/>
        <end position="60"/>
    </location>
</feature>
<feature type="compositionally biased region" description="Basic and acidic residues" evidence="1">
    <location>
        <begin position="1275"/>
        <end position="1284"/>
    </location>
</feature>
<dbReference type="Proteomes" id="UP000748025">
    <property type="component" value="Unassembled WGS sequence"/>
</dbReference>
<dbReference type="PANTHER" id="PTHR32085">
    <property type="entry name" value="PROTEIN CSF1"/>
    <property type="match status" value="1"/>
</dbReference>
<dbReference type="EMBL" id="SRPW01000374">
    <property type="protein sequence ID" value="KAG6015189.1"/>
    <property type="molecule type" value="Genomic_DNA"/>
</dbReference>
<evidence type="ECO:0000313" key="6">
    <source>
        <dbReference type="Proteomes" id="UP000748025"/>
    </source>
</evidence>
<dbReference type="GO" id="GO:0016020">
    <property type="term" value="C:membrane"/>
    <property type="evidence" value="ECO:0007669"/>
    <property type="project" value="InterPro"/>
</dbReference>
<proteinExistence type="predicted"/>
<dbReference type="PANTHER" id="PTHR32085:SF3">
    <property type="entry name" value="PROTEIN CSF1"/>
    <property type="match status" value="1"/>
</dbReference>
<reference evidence="5" key="1">
    <citation type="journal article" date="2020" name="bioRxiv">
        <title>Whole genome comparisons of ergot fungi reveals the divergence and evolution of species within the genus Claviceps are the result of varying mechanisms driving genome evolution and host range expansion.</title>
        <authorList>
            <person name="Wyka S.A."/>
            <person name="Mondo S.J."/>
            <person name="Liu M."/>
            <person name="Dettman J."/>
            <person name="Nalam V."/>
            <person name="Broders K.D."/>
        </authorList>
    </citation>
    <scope>NUCLEOTIDE SEQUENCE</scope>
    <source>
        <strain evidence="5">CCC 602</strain>
    </source>
</reference>
<dbReference type="InterPro" id="IPR056779">
    <property type="entry name" value="Csf1_C"/>
</dbReference>
<evidence type="ECO:0000256" key="1">
    <source>
        <dbReference type="SAM" id="MobiDB-lite"/>
    </source>
</evidence>
<comment type="caution">
    <text evidence="5">The sequence shown here is derived from an EMBL/GenBank/DDBJ whole genome shotgun (WGS) entry which is preliminary data.</text>
</comment>
<gene>
    <name evidence="5" type="ORF">E4U43_005623</name>
</gene>
<feature type="domain" description="Csf1 C-terminal region" evidence="4">
    <location>
        <begin position="3018"/>
        <end position="3270"/>
    </location>
</feature>
<evidence type="ECO:0000259" key="3">
    <source>
        <dbReference type="Pfam" id="PF21678"/>
    </source>
</evidence>
<name>A0A9P7NGR3_9HYPO</name>
<evidence type="ECO:0000256" key="2">
    <source>
        <dbReference type="SAM" id="Phobius"/>
    </source>
</evidence>
<protein>
    <recommendedName>
        <fullName evidence="7">CSF1 protein</fullName>
    </recommendedName>
</protein>
<feature type="region of interest" description="Disordered" evidence="1">
    <location>
        <begin position="2420"/>
        <end position="2444"/>
    </location>
</feature>
<feature type="region of interest" description="Disordered" evidence="1">
    <location>
        <begin position="557"/>
        <end position="587"/>
    </location>
</feature>
<dbReference type="InterPro" id="IPR048636">
    <property type="entry name" value="Csf1_N"/>
</dbReference>
<feature type="region of interest" description="Disordered" evidence="1">
    <location>
        <begin position="189"/>
        <end position="246"/>
    </location>
</feature>
<accession>A0A9P7NGR3</accession>
<feature type="compositionally biased region" description="Basic residues" evidence="1">
    <location>
        <begin position="570"/>
        <end position="581"/>
    </location>
</feature>
<feature type="region of interest" description="Disordered" evidence="1">
    <location>
        <begin position="1218"/>
        <end position="1289"/>
    </location>
</feature>
<dbReference type="Pfam" id="PF21678">
    <property type="entry name" value="Csf1_N"/>
    <property type="match status" value="1"/>
</dbReference>
<feature type="compositionally biased region" description="Polar residues" evidence="1">
    <location>
        <begin position="2420"/>
        <end position="2432"/>
    </location>
</feature>
<feature type="region of interest" description="Disordered" evidence="1">
    <location>
        <begin position="2566"/>
        <end position="2619"/>
    </location>
</feature>
<evidence type="ECO:0000259" key="4">
    <source>
        <dbReference type="Pfam" id="PF25038"/>
    </source>
</evidence>
<feature type="compositionally biased region" description="Low complexity" evidence="1">
    <location>
        <begin position="1218"/>
        <end position="1227"/>
    </location>
</feature>
<dbReference type="GO" id="GO:0006113">
    <property type="term" value="P:fermentation"/>
    <property type="evidence" value="ECO:0007669"/>
    <property type="project" value="InterPro"/>
</dbReference>
<keyword evidence="6" id="KW-1185">Reference proteome</keyword>
<feature type="domain" description="Csf1 C-terminal region" evidence="4">
    <location>
        <begin position="2619"/>
        <end position="2972"/>
    </location>
</feature>